<feature type="region of interest" description="Disordered" evidence="1">
    <location>
        <begin position="46"/>
        <end position="65"/>
    </location>
</feature>
<organism evidence="3 4">
    <name type="scientific">Flavobacterium bernardetii</name>
    <dbReference type="NCBI Taxonomy" id="2813823"/>
    <lineage>
        <taxon>Bacteria</taxon>
        <taxon>Pseudomonadati</taxon>
        <taxon>Bacteroidota</taxon>
        <taxon>Flavobacteriia</taxon>
        <taxon>Flavobacteriales</taxon>
        <taxon>Flavobacteriaceae</taxon>
        <taxon>Flavobacterium</taxon>
    </lineage>
</organism>
<evidence type="ECO:0000313" key="3">
    <source>
        <dbReference type="EMBL" id="MBC5833678.1"/>
    </source>
</evidence>
<proteinExistence type="predicted"/>
<comment type="caution">
    <text evidence="3">The sequence shown here is derived from an EMBL/GenBank/DDBJ whole genome shotgun (WGS) entry which is preliminary data.</text>
</comment>
<reference evidence="3 4" key="1">
    <citation type="submission" date="2020-08" db="EMBL/GenBank/DDBJ databases">
        <title>Description of novel Flavobacterium F-408 isolate.</title>
        <authorList>
            <person name="Saticioglu I.B."/>
            <person name="Duman M."/>
            <person name="Altun S."/>
        </authorList>
    </citation>
    <scope>NUCLEOTIDE SEQUENCE [LARGE SCALE GENOMIC DNA]</scope>
    <source>
        <strain evidence="3 4">F-408</strain>
    </source>
</reference>
<feature type="compositionally biased region" description="Basic and acidic residues" evidence="1">
    <location>
        <begin position="52"/>
        <end position="65"/>
    </location>
</feature>
<evidence type="ECO:0000256" key="1">
    <source>
        <dbReference type="SAM" id="MobiDB-lite"/>
    </source>
</evidence>
<dbReference type="EMBL" id="JACRUN010000001">
    <property type="protein sequence ID" value="MBC5833678.1"/>
    <property type="molecule type" value="Genomic_DNA"/>
</dbReference>
<dbReference type="Proteomes" id="UP000605990">
    <property type="component" value="Unassembled WGS sequence"/>
</dbReference>
<feature type="signal peptide" evidence="2">
    <location>
        <begin position="1"/>
        <end position="23"/>
    </location>
</feature>
<accession>A0ABR7IVB7</accession>
<name>A0ABR7IVB7_9FLAO</name>
<keyword evidence="4" id="KW-1185">Reference proteome</keyword>
<sequence>MKTYSFIATIAIALMLTSCSADSEETYTKPEQVQKFDSFSIYARQGDSLSRGNEDGEPVKPIKRD</sequence>
<gene>
    <name evidence="3" type="ORF">H8R27_02145</name>
</gene>
<feature type="chain" id="PRO_5046541216" evidence="2">
    <location>
        <begin position="24"/>
        <end position="65"/>
    </location>
</feature>
<evidence type="ECO:0000256" key="2">
    <source>
        <dbReference type="SAM" id="SignalP"/>
    </source>
</evidence>
<keyword evidence="2" id="KW-0732">Signal</keyword>
<protein>
    <submittedName>
        <fullName evidence="3">Uncharacterized protein</fullName>
    </submittedName>
</protein>
<dbReference type="PROSITE" id="PS51257">
    <property type="entry name" value="PROKAR_LIPOPROTEIN"/>
    <property type="match status" value="1"/>
</dbReference>
<evidence type="ECO:0000313" key="4">
    <source>
        <dbReference type="Proteomes" id="UP000605990"/>
    </source>
</evidence>
<dbReference type="RefSeq" id="WP_166124917.1">
    <property type="nucleotide sequence ID" value="NZ_JAANOQ010000001.1"/>
</dbReference>